<feature type="domain" description="DUF7708" evidence="2">
    <location>
        <begin position="98"/>
        <end position="243"/>
    </location>
</feature>
<dbReference type="Pfam" id="PF24809">
    <property type="entry name" value="DUF7708"/>
    <property type="match status" value="1"/>
</dbReference>
<keyword evidence="4" id="KW-1185">Reference proteome</keyword>
<keyword evidence="1" id="KW-0175">Coiled coil</keyword>
<sequence>MITPPIHCDTNRTMSSSSILLSPDESKSPLLRQTRSNLSNNLAEEAFNKAVSLFKSDFTNDDCKRIWLQDKNTIAHVHQAVDNAKRIYEAKGQSKARKWLTKLSGRIQFYGAILDALVQHHPEYVSLVWGAFKFVFMGVLNQETLIKELAKAMCEIGDALPQADLYLFLYQTDAMFDLSVTLYARIIAFATRAASWYRQNKFKHALSAFGAPYSLQFQDLVGDITVQVSKINQLALAMSAAELRETRLELRQLRKETKSMRLALDEYHRLQYSGIIDTSERVCDIQLSQIMAFTASSSSNSDQARLYYASTRNLRRRRKGIEPSIFQNSKNLKSWGSSPESSIIHVVGSFQVRHVARDFAADMIDLVSEAKIPVVWALQQQGRAPDEYTAVDVLKGLVSQVLTQNETLLNEKSASICATKFQSARTESEWFSLLGHALNGLKDVCFIIDIEAMGLRDADQPSWTDAFHALFLALRTHNVPTKVKVVLVSYRQQLPPSTTPVDKIVIPRRLPPQSKRSVEKSRGKRRIGKLALPGLALR</sequence>
<protein>
    <recommendedName>
        <fullName evidence="2">DUF7708 domain-containing protein</fullName>
    </recommendedName>
</protein>
<dbReference type="InterPro" id="IPR056125">
    <property type="entry name" value="DUF7708"/>
</dbReference>
<proteinExistence type="predicted"/>
<evidence type="ECO:0000259" key="2">
    <source>
        <dbReference type="Pfam" id="PF24809"/>
    </source>
</evidence>
<gene>
    <name evidence="3" type="ORF">HDK90DRAFT_479884</name>
</gene>
<evidence type="ECO:0000313" key="4">
    <source>
        <dbReference type="Proteomes" id="UP001492380"/>
    </source>
</evidence>
<reference evidence="3 4" key="1">
    <citation type="submission" date="2024-04" db="EMBL/GenBank/DDBJ databases">
        <title>Phyllosticta paracitricarpa is synonymous to the EU quarantine fungus P. citricarpa based on phylogenomic analyses.</title>
        <authorList>
            <consortium name="Lawrence Berkeley National Laboratory"/>
            <person name="Van Ingen-Buijs V.A."/>
            <person name="Van Westerhoven A.C."/>
            <person name="Haridas S."/>
            <person name="Skiadas P."/>
            <person name="Martin F."/>
            <person name="Groenewald J.Z."/>
            <person name="Crous P.W."/>
            <person name="Seidl M.F."/>
        </authorList>
    </citation>
    <scope>NUCLEOTIDE SEQUENCE [LARGE SCALE GENOMIC DNA]</scope>
    <source>
        <strain evidence="3 4">CBS 123374</strain>
    </source>
</reference>
<comment type="caution">
    <text evidence="3">The sequence shown here is derived from an EMBL/GenBank/DDBJ whole genome shotgun (WGS) entry which is preliminary data.</text>
</comment>
<evidence type="ECO:0000256" key="1">
    <source>
        <dbReference type="SAM" id="Coils"/>
    </source>
</evidence>
<accession>A0ABR1YWA6</accession>
<evidence type="ECO:0000313" key="3">
    <source>
        <dbReference type="EMBL" id="KAK8240491.1"/>
    </source>
</evidence>
<dbReference type="Proteomes" id="UP001492380">
    <property type="component" value="Unassembled WGS sequence"/>
</dbReference>
<feature type="coiled-coil region" evidence="1">
    <location>
        <begin position="236"/>
        <end position="263"/>
    </location>
</feature>
<dbReference type="EMBL" id="JBBWRZ010000003">
    <property type="protein sequence ID" value="KAK8240491.1"/>
    <property type="molecule type" value="Genomic_DNA"/>
</dbReference>
<name>A0ABR1YWA6_9PEZI</name>
<organism evidence="3 4">
    <name type="scientific">Phyllosticta capitalensis</name>
    <dbReference type="NCBI Taxonomy" id="121624"/>
    <lineage>
        <taxon>Eukaryota</taxon>
        <taxon>Fungi</taxon>
        <taxon>Dikarya</taxon>
        <taxon>Ascomycota</taxon>
        <taxon>Pezizomycotina</taxon>
        <taxon>Dothideomycetes</taxon>
        <taxon>Dothideomycetes incertae sedis</taxon>
        <taxon>Botryosphaeriales</taxon>
        <taxon>Phyllostictaceae</taxon>
        <taxon>Phyllosticta</taxon>
    </lineage>
</organism>